<proteinExistence type="inferred from homology"/>
<protein>
    <recommendedName>
        <fullName evidence="6">Cilia- and flagella-associated protein 53</fullName>
    </recommendedName>
</protein>
<dbReference type="PANTHER" id="PTHR31183">
    <property type="entry name" value="TRICHOPLEIN KERATIN FILAMENT-BINDING PROTEIN FAMILY MEMBER"/>
    <property type="match status" value="1"/>
</dbReference>
<evidence type="ECO:0000259" key="8">
    <source>
        <dbReference type="Pfam" id="PF13868"/>
    </source>
</evidence>
<dbReference type="PANTHER" id="PTHR31183:SF1">
    <property type="entry name" value="CILIA- AND FLAGELLA-ASSOCIATED PROTEIN 53"/>
    <property type="match status" value="1"/>
</dbReference>
<name>A0A851FR61_PITSO</name>
<keyword evidence="3" id="KW-0969">Cilium</keyword>
<comment type="caution">
    <text evidence="9">The sequence shown here is derived from an EMBL/GenBank/DDBJ whole genome shotgun (WGS) entry which is preliminary data.</text>
</comment>
<evidence type="ECO:0000313" key="10">
    <source>
        <dbReference type="Proteomes" id="UP000633448"/>
    </source>
</evidence>
<reference evidence="9" key="1">
    <citation type="submission" date="2019-10" db="EMBL/GenBank/DDBJ databases">
        <title>Bird 10,000 Genomes (B10K) Project - Family phase.</title>
        <authorList>
            <person name="Zhang G."/>
        </authorList>
    </citation>
    <scope>NUCLEOTIDE SEQUENCE</scope>
    <source>
        <strain evidence="9">B10K-DU-002-53</strain>
        <tissue evidence="9">Muscle</tissue>
    </source>
</reference>
<evidence type="ECO:0000256" key="6">
    <source>
        <dbReference type="ARBA" id="ARBA00033773"/>
    </source>
</evidence>
<feature type="coiled-coil region" evidence="7">
    <location>
        <begin position="315"/>
        <end position="342"/>
    </location>
</feature>
<feature type="domain" description="Trichohyalin-plectin-homology" evidence="8">
    <location>
        <begin position="136"/>
        <end position="463"/>
    </location>
</feature>
<keyword evidence="2 7" id="KW-0175">Coiled coil</keyword>
<evidence type="ECO:0000256" key="7">
    <source>
        <dbReference type="SAM" id="Coils"/>
    </source>
</evidence>
<sequence length="469" mass="57013">IPKPSKKNAVESTILAEREKEQEEYAVGLRVFQHYRNASDWHKSREHRWMHRAAEAKARAAMQDYLGEIDVRRDRLRDFLEAEESKYLAEMKALEEMAQDKDAMMKEQARLLKEKREKERQQLVAEKREQQFRNRCDEFRTLCVKRNKKESSDCQLAQQALKEELQKEEKIQERKLEEICEKELLAKDHAKELEQQRLAARVQEVLSALDAQMSVLSTRKEEENQLKKEEAEWLDEENRLVRQENEELERKKRHKQKEFRETWLKAAQDRRARQEEEKQSERAVEKMILEQYHDEPQREAEEKIRKKQELIKGQLAYLAHLAEQLEKDKEREKQDEKLFKEEMDEVWSKKAQKMNLEREARFQLLRDCVHTRQVQMEEKLQKNLERQIEIAEERKLLDKTIKEYKRLEEENCARKVQKAQEYRDQLTTQIAFQQRLQKEEEEERKREYELAMEAEREYQARVEFILSAP</sequence>
<feature type="coiled-coil region" evidence="7">
    <location>
        <begin position="154"/>
        <end position="182"/>
    </location>
</feature>
<evidence type="ECO:0000256" key="5">
    <source>
        <dbReference type="ARBA" id="ARBA00033747"/>
    </source>
</evidence>
<organism evidence="9 10">
    <name type="scientific">Pitta sordida</name>
    <name type="common">Hooded pitta</name>
    <dbReference type="NCBI Taxonomy" id="9163"/>
    <lineage>
        <taxon>Eukaryota</taxon>
        <taxon>Metazoa</taxon>
        <taxon>Chordata</taxon>
        <taxon>Craniata</taxon>
        <taxon>Vertebrata</taxon>
        <taxon>Euteleostomi</taxon>
        <taxon>Archelosauria</taxon>
        <taxon>Archosauria</taxon>
        <taxon>Dinosauria</taxon>
        <taxon>Saurischia</taxon>
        <taxon>Theropoda</taxon>
        <taxon>Coelurosauria</taxon>
        <taxon>Aves</taxon>
        <taxon>Neognathae</taxon>
        <taxon>Neoaves</taxon>
        <taxon>Telluraves</taxon>
        <taxon>Australaves</taxon>
        <taxon>Passeriformes</taxon>
        <taxon>Pittidae</taxon>
        <taxon>Pitta</taxon>
    </lineage>
</organism>
<dbReference type="InterPro" id="IPR043597">
    <property type="entry name" value="TPH_dom"/>
</dbReference>
<dbReference type="GO" id="GO:0005929">
    <property type="term" value="C:cilium"/>
    <property type="evidence" value="ECO:0007669"/>
    <property type="project" value="UniProtKB-SubCell"/>
</dbReference>
<evidence type="ECO:0000313" key="9">
    <source>
        <dbReference type="EMBL" id="NWI97016.1"/>
    </source>
</evidence>
<keyword evidence="10" id="KW-1185">Reference proteome</keyword>
<feature type="coiled-coil region" evidence="7">
    <location>
        <begin position="374"/>
        <end position="458"/>
    </location>
</feature>
<comment type="similarity">
    <text evidence="5">Belongs to the CFAP53 family.</text>
</comment>
<dbReference type="Pfam" id="PF13868">
    <property type="entry name" value="TPH"/>
    <property type="match status" value="1"/>
</dbReference>
<dbReference type="EMBL" id="WEKX01027462">
    <property type="protein sequence ID" value="NWI97016.1"/>
    <property type="molecule type" value="Genomic_DNA"/>
</dbReference>
<comment type="subcellular location">
    <subcellularLocation>
        <location evidence="1">Cell projection</location>
        <location evidence="1">Cilium</location>
    </subcellularLocation>
</comment>
<feature type="coiled-coil region" evidence="7">
    <location>
        <begin position="77"/>
        <end position="129"/>
    </location>
</feature>
<evidence type="ECO:0000256" key="2">
    <source>
        <dbReference type="ARBA" id="ARBA00023054"/>
    </source>
</evidence>
<dbReference type="OrthoDB" id="75950at2759"/>
<accession>A0A851FR61</accession>
<keyword evidence="4" id="KW-0966">Cell projection</keyword>
<evidence type="ECO:0000256" key="4">
    <source>
        <dbReference type="ARBA" id="ARBA00023273"/>
    </source>
</evidence>
<feature type="non-terminal residue" evidence="9">
    <location>
        <position position="1"/>
    </location>
</feature>
<feature type="non-terminal residue" evidence="9">
    <location>
        <position position="469"/>
    </location>
</feature>
<evidence type="ECO:0000256" key="1">
    <source>
        <dbReference type="ARBA" id="ARBA00004138"/>
    </source>
</evidence>
<dbReference type="Proteomes" id="UP000633448">
    <property type="component" value="Unassembled WGS sequence"/>
</dbReference>
<dbReference type="AlphaFoldDB" id="A0A851FR61"/>
<feature type="coiled-coil region" evidence="7">
    <location>
        <begin position="219"/>
        <end position="284"/>
    </location>
</feature>
<evidence type="ECO:0000256" key="3">
    <source>
        <dbReference type="ARBA" id="ARBA00023069"/>
    </source>
</evidence>
<gene>
    <name evidence="9" type="primary">Cfap53</name>
    <name evidence="9" type="ORF">PITSOR_R01036</name>
</gene>
<dbReference type="InterPro" id="IPR043596">
    <property type="entry name" value="CFAP53/TCHP"/>
</dbReference>